<evidence type="ECO:0000256" key="7">
    <source>
        <dbReference type="ARBA" id="ARBA00023049"/>
    </source>
</evidence>
<evidence type="ECO:0000313" key="11">
    <source>
        <dbReference type="EMBL" id="QEO08936.1"/>
    </source>
</evidence>
<name>A0A5C1Y582_9MICO</name>
<keyword evidence="4" id="KW-0732">Signal</keyword>
<evidence type="ECO:0000256" key="4">
    <source>
        <dbReference type="ARBA" id="ARBA00022729"/>
    </source>
</evidence>
<dbReference type="Proteomes" id="UP000322159">
    <property type="component" value="Chromosome"/>
</dbReference>
<dbReference type="InterPro" id="IPR008754">
    <property type="entry name" value="Peptidase_M43"/>
</dbReference>
<evidence type="ECO:0000256" key="2">
    <source>
        <dbReference type="ARBA" id="ARBA00022670"/>
    </source>
</evidence>
<proteinExistence type="inferred from homology"/>
<evidence type="ECO:0000256" key="9">
    <source>
        <dbReference type="SAM" id="MobiDB-lite"/>
    </source>
</evidence>
<evidence type="ECO:0000256" key="3">
    <source>
        <dbReference type="ARBA" id="ARBA00022723"/>
    </source>
</evidence>
<feature type="region of interest" description="Disordered" evidence="9">
    <location>
        <begin position="1"/>
        <end position="44"/>
    </location>
</feature>
<feature type="compositionally biased region" description="Basic and acidic residues" evidence="9">
    <location>
        <begin position="24"/>
        <end position="44"/>
    </location>
</feature>
<dbReference type="CDD" id="cd04275">
    <property type="entry name" value="ZnMc_pappalysin_like"/>
    <property type="match status" value="1"/>
</dbReference>
<dbReference type="KEGG" id="lyk:FLP23_02220"/>
<dbReference type="GO" id="GO:0006508">
    <property type="term" value="P:proteolysis"/>
    <property type="evidence" value="ECO:0007669"/>
    <property type="project" value="UniProtKB-KW"/>
</dbReference>
<dbReference type="Pfam" id="PF05572">
    <property type="entry name" value="Peptidase_M43"/>
    <property type="match status" value="1"/>
</dbReference>
<dbReference type="Gene3D" id="3.40.390.10">
    <property type="entry name" value="Collagenase (Catalytic Domain)"/>
    <property type="match status" value="1"/>
</dbReference>
<dbReference type="InterPro" id="IPR024079">
    <property type="entry name" value="MetalloPept_cat_dom_sf"/>
</dbReference>
<dbReference type="PANTHER" id="PTHR47466">
    <property type="match status" value="1"/>
</dbReference>
<evidence type="ECO:0000259" key="10">
    <source>
        <dbReference type="Pfam" id="PF05572"/>
    </source>
</evidence>
<dbReference type="RefSeq" id="WP_149324367.1">
    <property type="nucleotide sequence ID" value="NZ_CP043504.1"/>
</dbReference>
<keyword evidence="5" id="KW-0378">Hydrolase</keyword>
<keyword evidence="8" id="KW-1015">Disulfide bond</keyword>
<dbReference type="SUPFAM" id="SSF55486">
    <property type="entry name" value="Metalloproteases ('zincins'), catalytic domain"/>
    <property type="match status" value="1"/>
</dbReference>
<sequence>MAAQARGAAKANPRTTRGLGEPQGPREPKDPQEPYWPKDLDPRRQRCGTLEEHRRLLRVDPEYRWRRREIERDIQEWTAAFGKEGARTGLIRIPVVVHVIWHTATENISDALIQSQIDVLNEDFRRLNTDASLVPSVFAGVAADCRIEFALAVRGPGCAVTTGITRTNTAVTGWTRNQTGMMSAAGGGHDPWDDTKYLNVWVCNYTDGLLGKGSFPGMPNQGVRVHYRAFGSGSLDPTYNLGRTMTHEVGHYLNLNHIWGDEPACTGSDNVADTPNQADEHYGTPSFPQVSCSNGPNGDMFMNYMDYTDDVAMFMFTAGQSERMDATLHTQRTGLLASDGLVPSSGAVNDLWAKDVSDDNGVEPDASAQPMWISDDIWVRNDNNGIANQDHQNPEHGSTTTSVYVRVRNRGCSGSASGTVRLYWAKASTGLSWPAPWDGSVTAPALMGGSIGAQPVSVTAGEDEILAFPWGPPDPADYAAFGADRGHFCLLARIETGPGPSFGMTTPETGDLYANVQNNNNIVWKNITVVDEVSDGRQSSALVANYGRELREVRIVFRSALGEHPFFDWGQLWIEPSRELLRAWKKGGGEYTGLEPVGEDRFRVLEDGAFLGPIPLDAGVVASLGLRFVPTAKQPYGAGIVALDVTQLDARTDEPIGGQRFALKLRPAPVLHPDRPNRPGAIGWISPKQALGCTPCG</sequence>
<keyword evidence="2 11" id="KW-0645">Protease</keyword>
<protein>
    <submittedName>
        <fullName evidence="11">Zinc metalloprotease</fullName>
    </submittedName>
</protein>
<evidence type="ECO:0000313" key="12">
    <source>
        <dbReference type="Proteomes" id="UP000322159"/>
    </source>
</evidence>
<comment type="similarity">
    <text evidence="1">Belongs to the peptidase M43B family.</text>
</comment>
<dbReference type="EMBL" id="CP043504">
    <property type="protein sequence ID" value="QEO08936.1"/>
    <property type="molecule type" value="Genomic_DNA"/>
</dbReference>
<dbReference type="PANTHER" id="PTHR47466:SF1">
    <property type="entry name" value="METALLOPROTEASE MEP1 (AFU_ORTHOLOGUE AFUA_1G07730)-RELATED"/>
    <property type="match status" value="1"/>
</dbReference>
<dbReference type="GO" id="GO:0008237">
    <property type="term" value="F:metallopeptidase activity"/>
    <property type="evidence" value="ECO:0007669"/>
    <property type="project" value="UniProtKB-KW"/>
</dbReference>
<dbReference type="OrthoDB" id="6278496at2"/>
<keyword evidence="6" id="KW-0862">Zinc</keyword>
<evidence type="ECO:0000256" key="8">
    <source>
        <dbReference type="ARBA" id="ARBA00023157"/>
    </source>
</evidence>
<keyword evidence="3" id="KW-0479">Metal-binding</keyword>
<accession>A0A5C1Y582</accession>
<feature type="domain" description="Peptidase M43 pregnancy-associated plasma-A" evidence="10">
    <location>
        <begin position="190"/>
        <end position="328"/>
    </location>
</feature>
<dbReference type="GO" id="GO:0046872">
    <property type="term" value="F:metal ion binding"/>
    <property type="evidence" value="ECO:0007669"/>
    <property type="project" value="UniProtKB-KW"/>
</dbReference>
<keyword evidence="12" id="KW-1185">Reference proteome</keyword>
<reference evidence="11 12" key="1">
    <citation type="submission" date="2019-09" db="EMBL/GenBank/DDBJ databases">
        <title>Genome sequencing of strain KACC 19322.</title>
        <authorList>
            <person name="Heo J."/>
            <person name="Kim S.-J."/>
            <person name="Kim J.-S."/>
            <person name="Hong S.-B."/>
            <person name="Kwon S.-W."/>
        </authorList>
    </citation>
    <scope>NUCLEOTIDE SEQUENCE [LARGE SCALE GENOMIC DNA]</scope>
    <source>
        <strain evidence="11 12">KACC 19322</strain>
    </source>
</reference>
<keyword evidence="7 11" id="KW-0482">Metalloprotease</keyword>
<evidence type="ECO:0000256" key="6">
    <source>
        <dbReference type="ARBA" id="ARBA00022833"/>
    </source>
</evidence>
<dbReference type="AlphaFoldDB" id="A0A5C1Y582"/>
<organism evidence="11 12">
    <name type="scientific">Protaetiibacter larvae</name>
    <dbReference type="NCBI Taxonomy" id="2592654"/>
    <lineage>
        <taxon>Bacteria</taxon>
        <taxon>Bacillati</taxon>
        <taxon>Actinomycetota</taxon>
        <taxon>Actinomycetes</taxon>
        <taxon>Micrococcales</taxon>
        <taxon>Microbacteriaceae</taxon>
        <taxon>Protaetiibacter</taxon>
    </lineage>
</organism>
<evidence type="ECO:0000256" key="5">
    <source>
        <dbReference type="ARBA" id="ARBA00022801"/>
    </source>
</evidence>
<gene>
    <name evidence="11" type="ORF">FLP23_02220</name>
</gene>
<evidence type="ECO:0000256" key="1">
    <source>
        <dbReference type="ARBA" id="ARBA00008721"/>
    </source>
</evidence>